<dbReference type="STRING" id="1314781.A0A165LC53"/>
<keyword evidence="2" id="KW-1185">Reference proteome</keyword>
<dbReference type="InParanoid" id="A0A165LC53"/>
<feature type="non-terminal residue" evidence="1">
    <location>
        <position position="270"/>
    </location>
</feature>
<sequence>AQSLGALLNHPEHKKGTGDPFRLYMRSRVGFRVTIPGTYQSRFQSTYEMACFILRFRDHIIDFFHQIRACKSTHDLNHLEENVYNALHDGPTLSELATLAAYGTAVGRPYMLEVRANALVDMMSLGPLHDRVIELCDTISQCPELIAVEADDNGSPASLDWQPFDDPFLIPAIRELESKGLLPHLHVPMSAFFAGARDGWIQFAREFRDGGSIASATASQRATVFIPSTNDANEGLLGAYRVWKRLRPGMRLRFFNAAMVFGRNKVQSFL</sequence>
<dbReference type="AlphaFoldDB" id="A0A165LC53"/>
<reference evidence="1 2" key="1">
    <citation type="journal article" date="2016" name="Mol. Biol. Evol.">
        <title>Comparative Genomics of Early-Diverging Mushroom-Forming Fungi Provides Insights into the Origins of Lignocellulose Decay Capabilities.</title>
        <authorList>
            <person name="Nagy L.G."/>
            <person name="Riley R."/>
            <person name="Tritt A."/>
            <person name="Adam C."/>
            <person name="Daum C."/>
            <person name="Floudas D."/>
            <person name="Sun H."/>
            <person name="Yadav J.S."/>
            <person name="Pangilinan J."/>
            <person name="Larsson K.H."/>
            <person name="Matsuura K."/>
            <person name="Barry K."/>
            <person name="Labutti K."/>
            <person name="Kuo R."/>
            <person name="Ohm R.A."/>
            <person name="Bhattacharya S.S."/>
            <person name="Shirouzu T."/>
            <person name="Yoshinaga Y."/>
            <person name="Martin F.M."/>
            <person name="Grigoriev I.V."/>
            <person name="Hibbett D.S."/>
        </authorList>
    </citation>
    <scope>NUCLEOTIDE SEQUENCE [LARGE SCALE GENOMIC DNA]</scope>
    <source>
        <strain evidence="1 2">HHB12029</strain>
    </source>
</reference>
<evidence type="ECO:0000313" key="2">
    <source>
        <dbReference type="Proteomes" id="UP000077266"/>
    </source>
</evidence>
<accession>A0A165LC53</accession>
<dbReference type="OrthoDB" id="3236156at2759"/>
<dbReference type="EMBL" id="KV425927">
    <property type="protein sequence ID" value="KZV97662.1"/>
    <property type="molecule type" value="Genomic_DNA"/>
</dbReference>
<name>A0A165LC53_EXIGL</name>
<feature type="non-terminal residue" evidence="1">
    <location>
        <position position="1"/>
    </location>
</feature>
<proteinExistence type="predicted"/>
<gene>
    <name evidence="1" type="ORF">EXIGLDRAFT_585649</name>
</gene>
<protein>
    <submittedName>
        <fullName evidence="1">Uncharacterized protein</fullName>
    </submittedName>
</protein>
<organism evidence="1 2">
    <name type="scientific">Exidia glandulosa HHB12029</name>
    <dbReference type="NCBI Taxonomy" id="1314781"/>
    <lineage>
        <taxon>Eukaryota</taxon>
        <taxon>Fungi</taxon>
        <taxon>Dikarya</taxon>
        <taxon>Basidiomycota</taxon>
        <taxon>Agaricomycotina</taxon>
        <taxon>Agaricomycetes</taxon>
        <taxon>Auriculariales</taxon>
        <taxon>Exidiaceae</taxon>
        <taxon>Exidia</taxon>
    </lineage>
</organism>
<dbReference type="Proteomes" id="UP000077266">
    <property type="component" value="Unassembled WGS sequence"/>
</dbReference>
<evidence type="ECO:0000313" key="1">
    <source>
        <dbReference type="EMBL" id="KZV97662.1"/>
    </source>
</evidence>